<reference evidence="1" key="1">
    <citation type="submission" date="2015-12" db="EMBL/GenBank/DDBJ databases">
        <title>Update maize B73 reference genome by single molecule sequencing technologies.</title>
        <authorList>
            <consortium name="Maize Genome Sequencing Project"/>
            <person name="Ware D."/>
        </authorList>
    </citation>
    <scope>NUCLEOTIDE SEQUENCE [LARGE SCALE GENOMIC DNA]</scope>
    <source>
        <tissue evidence="1">Seedling</tissue>
    </source>
</reference>
<proteinExistence type="predicted"/>
<dbReference type="EMBL" id="CM007650">
    <property type="protein sequence ID" value="ONM53818.1"/>
    <property type="molecule type" value="Genomic_DNA"/>
</dbReference>
<dbReference type="AlphaFoldDB" id="A0A1D6I0M1"/>
<gene>
    <name evidence="1" type="ORF">ZEAMMB73_Zm00001d019861</name>
</gene>
<sequence>MSPTLFSYQCSLSGRHAISSTGSRPSLLVLIVGPTSSSLRPPLPAMTDAPLSMQATRHHSRVWTTPVPASSILGESPRYFSTCFFTGRCALLIISVYVWIL</sequence>
<dbReference type="IntAct" id="A0A1D6I0M1">
    <property type="interactions" value="1"/>
</dbReference>
<organism evidence="1">
    <name type="scientific">Zea mays</name>
    <name type="common">Maize</name>
    <dbReference type="NCBI Taxonomy" id="4577"/>
    <lineage>
        <taxon>Eukaryota</taxon>
        <taxon>Viridiplantae</taxon>
        <taxon>Streptophyta</taxon>
        <taxon>Embryophyta</taxon>
        <taxon>Tracheophyta</taxon>
        <taxon>Spermatophyta</taxon>
        <taxon>Magnoliopsida</taxon>
        <taxon>Liliopsida</taxon>
        <taxon>Poales</taxon>
        <taxon>Poaceae</taxon>
        <taxon>PACMAD clade</taxon>
        <taxon>Panicoideae</taxon>
        <taxon>Andropogonodae</taxon>
        <taxon>Andropogoneae</taxon>
        <taxon>Tripsacinae</taxon>
        <taxon>Zea</taxon>
    </lineage>
</organism>
<name>A0A1D6I0M1_MAIZE</name>
<accession>A0A1D6I0M1</accession>
<evidence type="ECO:0000313" key="1">
    <source>
        <dbReference type="EMBL" id="ONM53818.1"/>
    </source>
</evidence>
<dbReference type="InParanoid" id="A0A1D6I0M1"/>
<protein>
    <submittedName>
        <fullName evidence="1">Uncharacterized protein</fullName>
    </submittedName>
</protein>